<protein>
    <submittedName>
        <fullName evidence="4">(raccoon dog) hypothetical protein</fullName>
    </submittedName>
</protein>
<proteinExistence type="predicted"/>
<gene>
    <name evidence="4" type="ORF">NYPRO_LOCUS9790</name>
</gene>
<evidence type="ECO:0000256" key="1">
    <source>
        <dbReference type="ARBA" id="ARBA00004496"/>
    </source>
</evidence>
<reference evidence="4" key="1">
    <citation type="submission" date="2020-12" db="EMBL/GenBank/DDBJ databases">
        <authorList>
            <consortium name="Molecular Ecology Group"/>
        </authorList>
    </citation>
    <scope>NUCLEOTIDE SEQUENCE</scope>
    <source>
        <strain evidence="4">TBG_1078</strain>
    </source>
</reference>
<feature type="chain" id="PRO_5032631900" evidence="3">
    <location>
        <begin position="19"/>
        <end position="249"/>
    </location>
</feature>
<comment type="subcellular location">
    <subcellularLocation>
        <location evidence="1">Cytoplasm</location>
    </subcellularLocation>
</comment>
<dbReference type="EMBL" id="CAJHUB010000678">
    <property type="protein sequence ID" value="CAD7676994.1"/>
    <property type="molecule type" value="Genomic_DNA"/>
</dbReference>
<evidence type="ECO:0000256" key="2">
    <source>
        <dbReference type="ARBA" id="ARBA00022490"/>
    </source>
</evidence>
<dbReference type="PANTHER" id="PTHR45418:SF1">
    <property type="entry name" value="CANCER_TESTIS ANTIGEN 55"/>
    <property type="match status" value="1"/>
</dbReference>
<evidence type="ECO:0000313" key="5">
    <source>
        <dbReference type="Proteomes" id="UP000645828"/>
    </source>
</evidence>
<feature type="signal peptide" evidence="3">
    <location>
        <begin position="1"/>
        <end position="18"/>
    </location>
</feature>
<dbReference type="Proteomes" id="UP000645828">
    <property type="component" value="Unassembled WGS sequence"/>
</dbReference>
<keyword evidence="5" id="KW-1185">Reference proteome</keyword>
<keyword evidence="3" id="KW-0732">Signal</keyword>
<evidence type="ECO:0000313" key="4">
    <source>
        <dbReference type="EMBL" id="CAD7676994.1"/>
    </source>
</evidence>
<accession>A0A811YJD4</accession>
<evidence type="ECO:0000256" key="3">
    <source>
        <dbReference type="SAM" id="SignalP"/>
    </source>
</evidence>
<organism evidence="4 5">
    <name type="scientific">Nyctereutes procyonoides</name>
    <name type="common">Raccoon dog</name>
    <name type="synonym">Canis procyonoides</name>
    <dbReference type="NCBI Taxonomy" id="34880"/>
    <lineage>
        <taxon>Eukaryota</taxon>
        <taxon>Metazoa</taxon>
        <taxon>Chordata</taxon>
        <taxon>Craniata</taxon>
        <taxon>Vertebrata</taxon>
        <taxon>Euteleostomi</taxon>
        <taxon>Mammalia</taxon>
        <taxon>Eutheria</taxon>
        <taxon>Laurasiatheria</taxon>
        <taxon>Carnivora</taxon>
        <taxon>Caniformia</taxon>
        <taxon>Canidae</taxon>
        <taxon>Nyctereutes</taxon>
    </lineage>
</organism>
<dbReference type="GO" id="GO:0005737">
    <property type="term" value="C:cytoplasm"/>
    <property type="evidence" value="ECO:0007669"/>
    <property type="project" value="UniProtKB-SubCell"/>
</dbReference>
<name>A0A811YJD4_NYCPR</name>
<comment type="caution">
    <text evidence="4">The sequence shown here is derived from an EMBL/GenBank/DDBJ whole genome shotgun (WGS) entry which is preliminary data.</text>
</comment>
<dbReference type="PANTHER" id="PTHR45418">
    <property type="entry name" value="CANCER/TESTIS ANTIGEN 55"/>
    <property type="match status" value="1"/>
</dbReference>
<sequence>MLRLAAKLLAFFWRRADGTEEEAGPQALELAEGDTKLKTLQGVVTRYCSDYGMIDDLIYFSNEAVTSKVLLNVGQEVIAVVQEDKVSSGLKAIRVEAVSDKWEDDSKTHGGGLSDSSPRVLIGCVTSLLEGAGYISQTTYFSLQSVCEGFKPCKGDWVEAEYWIRPGTWSSEAISVKPLRYKHVDRVCISSLCGRNGVIDDSIFFTLDSVKLAEGYMPRRHDIVNAVVVESSQSCYIWRALCITPVKKR</sequence>
<dbReference type="AlphaFoldDB" id="A0A811YJD4"/>
<keyword evidence="2" id="KW-0963">Cytoplasm</keyword>